<comment type="subunit">
    <text evidence="3">Homodimer.</text>
</comment>
<dbReference type="InterPro" id="IPR013785">
    <property type="entry name" value="Aldolase_TIM"/>
</dbReference>
<dbReference type="Proteomes" id="UP000178406">
    <property type="component" value="Unassembled WGS sequence"/>
</dbReference>
<dbReference type="UniPathway" id="UPA00138"/>
<dbReference type="PANTHER" id="PTHR21139">
    <property type="entry name" value="TRIOSEPHOSPHATE ISOMERASE"/>
    <property type="match status" value="1"/>
</dbReference>
<accession>A0A1F5WFY2</accession>
<dbReference type="InterPro" id="IPR000652">
    <property type="entry name" value="Triosephosphate_isomerase"/>
</dbReference>
<sequence length="256" mass="28373">MKKLVIANWKTNPKTAREAVLLAHAVEKSVRHVSRKVEVVLVPPFPFLSLITYHSSLKLGAQDVFWERGGAYTGEVSASQLKSLGVSYVIVGHSERRSPLTGGGETSEMVRKKMTAVLKMGMRAVLCVGEEERKKETAFPPLVREELHEGLRGVNKSLLRNLIVVYEPPWAISSHKHAKPDTAQNVFEMSILIRRELVHLIGKKRAMRTPILYGGSVDEKNAVLFVREGRVDGLLVGGASLHPKNFIGIVRSIAEI</sequence>
<dbReference type="GO" id="GO:0005829">
    <property type="term" value="C:cytosol"/>
    <property type="evidence" value="ECO:0007669"/>
    <property type="project" value="TreeGrafter"/>
</dbReference>
<dbReference type="EC" id="5.3.1.1" evidence="3"/>
<comment type="caution">
    <text evidence="4">The sequence shown here is derived from an EMBL/GenBank/DDBJ whole genome shotgun (WGS) entry which is preliminary data.</text>
</comment>
<dbReference type="PANTHER" id="PTHR21139:SF42">
    <property type="entry name" value="TRIOSEPHOSPHATE ISOMERASE"/>
    <property type="match status" value="1"/>
</dbReference>
<name>A0A1F5WFY2_9BACT</name>
<reference evidence="4 5" key="1">
    <citation type="journal article" date="2016" name="Nat. Commun.">
        <title>Thousands of microbial genomes shed light on interconnected biogeochemical processes in an aquifer system.</title>
        <authorList>
            <person name="Anantharaman K."/>
            <person name="Brown C.T."/>
            <person name="Hug L.A."/>
            <person name="Sharon I."/>
            <person name="Castelle C.J."/>
            <person name="Probst A.J."/>
            <person name="Thomas B.C."/>
            <person name="Singh A."/>
            <person name="Wilkins M.J."/>
            <person name="Karaoz U."/>
            <person name="Brodie E.L."/>
            <person name="Williams K.H."/>
            <person name="Hubbard S.S."/>
            <person name="Banfield J.F."/>
        </authorList>
    </citation>
    <scope>NUCLEOTIDE SEQUENCE [LARGE SCALE GENOMIC DNA]</scope>
</reference>
<comment type="pathway">
    <text evidence="3">Carbohydrate biosynthesis; gluconeogenesis.</text>
</comment>
<keyword evidence="3" id="KW-0324">Glycolysis</keyword>
<evidence type="ECO:0000256" key="3">
    <source>
        <dbReference type="RuleBase" id="RU363013"/>
    </source>
</evidence>
<dbReference type="InterPro" id="IPR035990">
    <property type="entry name" value="TIM_sf"/>
</dbReference>
<dbReference type="UniPathway" id="UPA00109">
    <property type="reaction ID" value="UER00189"/>
</dbReference>
<comment type="catalytic activity">
    <reaction evidence="3">
        <text>D-glyceraldehyde 3-phosphate = dihydroxyacetone phosphate</text>
        <dbReference type="Rhea" id="RHEA:18585"/>
        <dbReference type="ChEBI" id="CHEBI:57642"/>
        <dbReference type="ChEBI" id="CHEBI:59776"/>
        <dbReference type="EC" id="5.3.1.1"/>
    </reaction>
</comment>
<comment type="pathway">
    <text evidence="3">Carbohydrate degradation; glycolysis; D-glyceraldehyde 3-phosphate from glycerone phosphate: step 1/1.</text>
</comment>
<dbReference type="EMBL" id="MFHQ01000017">
    <property type="protein sequence ID" value="OGF74494.1"/>
    <property type="molecule type" value="Genomic_DNA"/>
</dbReference>
<proteinExistence type="inferred from homology"/>
<comment type="similarity">
    <text evidence="1 3">Belongs to the triosephosphate isomerase family.</text>
</comment>
<dbReference type="Gene3D" id="3.20.20.70">
    <property type="entry name" value="Aldolase class I"/>
    <property type="match status" value="1"/>
</dbReference>
<dbReference type="CDD" id="cd00311">
    <property type="entry name" value="TIM"/>
    <property type="match status" value="1"/>
</dbReference>
<dbReference type="STRING" id="1798338.A3J56_00975"/>
<evidence type="ECO:0000256" key="1">
    <source>
        <dbReference type="ARBA" id="ARBA00007422"/>
    </source>
</evidence>
<dbReference type="GO" id="GO:0006096">
    <property type="term" value="P:glycolytic process"/>
    <property type="evidence" value="ECO:0007669"/>
    <property type="project" value="UniProtKB-UniRule"/>
</dbReference>
<dbReference type="SUPFAM" id="SSF51351">
    <property type="entry name" value="Triosephosphate isomerase (TIM)"/>
    <property type="match status" value="1"/>
</dbReference>
<organism evidence="4 5">
    <name type="scientific">Candidatus Giovannonibacteria bacterium RIFCSPHIGHO2_02_FULL_46_20</name>
    <dbReference type="NCBI Taxonomy" id="1798338"/>
    <lineage>
        <taxon>Bacteria</taxon>
        <taxon>Candidatus Giovannoniibacteriota</taxon>
    </lineage>
</organism>
<dbReference type="GO" id="GO:0019563">
    <property type="term" value="P:glycerol catabolic process"/>
    <property type="evidence" value="ECO:0007669"/>
    <property type="project" value="TreeGrafter"/>
</dbReference>
<dbReference type="GO" id="GO:0004807">
    <property type="term" value="F:triose-phosphate isomerase activity"/>
    <property type="evidence" value="ECO:0007669"/>
    <property type="project" value="UniProtKB-UniRule"/>
</dbReference>
<keyword evidence="3" id="KW-0963">Cytoplasm</keyword>
<dbReference type="GO" id="GO:0006094">
    <property type="term" value="P:gluconeogenesis"/>
    <property type="evidence" value="ECO:0007669"/>
    <property type="project" value="UniProtKB-UniPathway"/>
</dbReference>
<keyword evidence="2 3" id="KW-0413">Isomerase</keyword>
<dbReference type="AlphaFoldDB" id="A0A1F5WFY2"/>
<protein>
    <recommendedName>
        <fullName evidence="3">Triosephosphate isomerase</fullName>
        <ecNumber evidence="3">5.3.1.1</ecNumber>
    </recommendedName>
</protein>
<dbReference type="GO" id="GO:0046166">
    <property type="term" value="P:glyceraldehyde-3-phosphate biosynthetic process"/>
    <property type="evidence" value="ECO:0007669"/>
    <property type="project" value="TreeGrafter"/>
</dbReference>
<evidence type="ECO:0000313" key="4">
    <source>
        <dbReference type="EMBL" id="OGF74494.1"/>
    </source>
</evidence>
<dbReference type="NCBIfam" id="TIGR00419">
    <property type="entry name" value="tim"/>
    <property type="match status" value="1"/>
</dbReference>
<dbReference type="PROSITE" id="PS51440">
    <property type="entry name" value="TIM_2"/>
    <property type="match status" value="1"/>
</dbReference>
<comment type="subcellular location">
    <subcellularLocation>
        <location evidence="3">Cytoplasm</location>
    </subcellularLocation>
</comment>
<evidence type="ECO:0000313" key="5">
    <source>
        <dbReference type="Proteomes" id="UP000178406"/>
    </source>
</evidence>
<keyword evidence="3" id="KW-0312">Gluconeogenesis</keyword>
<gene>
    <name evidence="4" type="ORF">A3J56_00975</name>
</gene>
<dbReference type="Pfam" id="PF00121">
    <property type="entry name" value="TIM"/>
    <property type="match status" value="1"/>
</dbReference>
<evidence type="ECO:0000256" key="2">
    <source>
        <dbReference type="ARBA" id="ARBA00023235"/>
    </source>
</evidence>